<proteinExistence type="predicted"/>
<dbReference type="STRING" id="988801.SAMN05216522_1112"/>
<dbReference type="InterPro" id="IPR021146">
    <property type="entry name" value="Phage_gp6-like_head-tail"/>
</dbReference>
<keyword evidence="2" id="KW-1185">Reference proteome</keyword>
<sequence length="120" mass="13609">MEKRRSIILTIKQVKLYCRINASNTDEAEAVWISAKIKLASRYVEAYTRRKLFESADDDKSLRESFRLLYDADIETAMLSWATGTQIGTLSSPMVALLRSISLSQSDGRQWVNCEIDAAI</sequence>
<protein>
    <submittedName>
        <fullName evidence="1">Phage gp6-like head-tail connector protein</fullName>
    </submittedName>
</protein>
<organism evidence="1 2">
    <name type="scientific">Rosenbergiella nectarea</name>
    <dbReference type="NCBI Taxonomy" id="988801"/>
    <lineage>
        <taxon>Bacteria</taxon>
        <taxon>Pseudomonadati</taxon>
        <taxon>Pseudomonadota</taxon>
        <taxon>Gammaproteobacteria</taxon>
        <taxon>Enterobacterales</taxon>
        <taxon>Erwiniaceae</taxon>
        <taxon>Rosenbergiella</taxon>
    </lineage>
</organism>
<dbReference type="EMBL" id="FOGC01000011">
    <property type="protein sequence ID" value="SER07893.1"/>
    <property type="molecule type" value="Genomic_DNA"/>
</dbReference>
<dbReference type="Gene3D" id="1.10.3230.30">
    <property type="entry name" value="Phage gp6-like head-tail connector protein"/>
    <property type="match status" value="1"/>
</dbReference>
<name>A0A1H9LA68_9GAMM</name>
<dbReference type="AlphaFoldDB" id="A0A1H9LA68"/>
<reference evidence="2" key="1">
    <citation type="submission" date="2016-10" db="EMBL/GenBank/DDBJ databases">
        <authorList>
            <person name="Varghese N."/>
            <person name="Submissions S."/>
        </authorList>
    </citation>
    <scope>NUCLEOTIDE SEQUENCE [LARGE SCALE GENOMIC DNA]</scope>
    <source>
        <strain evidence="2">8N4</strain>
    </source>
</reference>
<dbReference type="Proteomes" id="UP000242515">
    <property type="component" value="Unassembled WGS sequence"/>
</dbReference>
<accession>A0A1H9LA68</accession>
<dbReference type="Pfam" id="PF05135">
    <property type="entry name" value="Phage_connect_1"/>
    <property type="match status" value="1"/>
</dbReference>
<evidence type="ECO:0000313" key="1">
    <source>
        <dbReference type="EMBL" id="SER07893.1"/>
    </source>
</evidence>
<dbReference type="CDD" id="cd08054">
    <property type="entry name" value="gp6"/>
    <property type="match status" value="1"/>
</dbReference>
<evidence type="ECO:0000313" key="2">
    <source>
        <dbReference type="Proteomes" id="UP000242515"/>
    </source>
</evidence>
<gene>
    <name evidence="1" type="ORF">SAMN05216522_1112</name>
</gene>